<accession>A0A552U8T1</accession>
<keyword evidence="3" id="KW-0804">Transcription</keyword>
<dbReference type="PROSITE" id="PS51118">
    <property type="entry name" value="HTH_HXLR"/>
    <property type="match status" value="1"/>
</dbReference>
<dbReference type="Pfam" id="PF14864">
    <property type="entry name" value="Alkyl_sulf_C"/>
    <property type="match status" value="1"/>
</dbReference>
<dbReference type="RefSeq" id="WP_144237820.1">
    <property type="nucleotide sequence ID" value="NZ_VJWA01000002.1"/>
</dbReference>
<dbReference type="SUPFAM" id="SSF55718">
    <property type="entry name" value="SCP-like"/>
    <property type="match status" value="1"/>
</dbReference>
<evidence type="ECO:0000256" key="3">
    <source>
        <dbReference type="ARBA" id="ARBA00023163"/>
    </source>
</evidence>
<name>A0A552U8T1_9SPHN</name>
<dbReference type="Gene3D" id="1.10.10.10">
    <property type="entry name" value="Winged helix-like DNA-binding domain superfamily/Winged helix DNA-binding domain"/>
    <property type="match status" value="1"/>
</dbReference>
<dbReference type="PANTHER" id="PTHR33204:SF18">
    <property type="entry name" value="TRANSCRIPTIONAL REGULATORY PROTEIN"/>
    <property type="match status" value="1"/>
</dbReference>
<dbReference type="Proteomes" id="UP000317894">
    <property type="component" value="Unassembled WGS sequence"/>
</dbReference>
<dbReference type="AlphaFoldDB" id="A0A552U8T1"/>
<organism evidence="5 6">
    <name type="scientific">Glacieibacterium frigidum</name>
    <dbReference type="NCBI Taxonomy" id="2593303"/>
    <lineage>
        <taxon>Bacteria</taxon>
        <taxon>Pseudomonadati</taxon>
        <taxon>Pseudomonadota</taxon>
        <taxon>Alphaproteobacteria</taxon>
        <taxon>Sphingomonadales</taxon>
        <taxon>Sphingosinicellaceae</taxon>
        <taxon>Glacieibacterium</taxon>
    </lineage>
</organism>
<sequence length="224" mass="24236">MKLEKITENRRRYDDACATAHALDLVGERWALLVMRELMLGPRRFGDLRSGLPGISANTLTQRLDGLIAHGIVRRERLPPPASAPVYALTEWGYESEPVFTVLGRWAARSPHHDPTLPFSAASLLLSLRAMFDPGRAGGLRMTVGFRIGEETYRATIANGAIETERGSVEGADFVVEGEARDIAGWIYGGVPLADLEAAGALRVTGDRALASSLSGLFPLPDKA</sequence>
<evidence type="ECO:0000313" key="6">
    <source>
        <dbReference type="Proteomes" id="UP000317894"/>
    </source>
</evidence>
<dbReference type="PANTHER" id="PTHR33204">
    <property type="entry name" value="TRANSCRIPTIONAL REGULATOR, MARR FAMILY"/>
    <property type="match status" value="1"/>
</dbReference>
<keyword evidence="2" id="KW-0238">DNA-binding</keyword>
<gene>
    <name evidence="5" type="ORF">FMM06_13035</name>
</gene>
<dbReference type="Gene3D" id="3.30.1050.10">
    <property type="entry name" value="SCP2 sterol-binding domain"/>
    <property type="match status" value="1"/>
</dbReference>
<dbReference type="EMBL" id="VJWA01000002">
    <property type="protein sequence ID" value="TRW14615.1"/>
    <property type="molecule type" value="Genomic_DNA"/>
</dbReference>
<keyword evidence="6" id="KW-1185">Reference proteome</keyword>
<evidence type="ECO:0000256" key="1">
    <source>
        <dbReference type="ARBA" id="ARBA00023015"/>
    </source>
</evidence>
<comment type="caution">
    <text evidence="5">The sequence shown here is derived from an EMBL/GenBank/DDBJ whole genome shotgun (WGS) entry which is preliminary data.</text>
</comment>
<dbReference type="InterPro" id="IPR036527">
    <property type="entry name" value="SCP2_sterol-bd_dom_sf"/>
</dbReference>
<dbReference type="InterPro" id="IPR002577">
    <property type="entry name" value="HTH_HxlR"/>
</dbReference>
<evidence type="ECO:0000313" key="5">
    <source>
        <dbReference type="EMBL" id="TRW14615.1"/>
    </source>
</evidence>
<protein>
    <submittedName>
        <fullName evidence="5">Transcriptional regulator</fullName>
    </submittedName>
</protein>
<dbReference type="OrthoDB" id="9782219at2"/>
<feature type="domain" description="HTH hxlR-type" evidence="4">
    <location>
        <begin position="17"/>
        <end position="115"/>
    </location>
</feature>
<dbReference type="GO" id="GO:0003677">
    <property type="term" value="F:DNA binding"/>
    <property type="evidence" value="ECO:0007669"/>
    <property type="project" value="UniProtKB-KW"/>
</dbReference>
<dbReference type="InterPro" id="IPR036388">
    <property type="entry name" value="WH-like_DNA-bd_sf"/>
</dbReference>
<dbReference type="Pfam" id="PF01638">
    <property type="entry name" value="HxlR"/>
    <property type="match status" value="1"/>
</dbReference>
<dbReference type="InterPro" id="IPR029229">
    <property type="entry name" value="Alkyl_sulf_C"/>
</dbReference>
<evidence type="ECO:0000256" key="2">
    <source>
        <dbReference type="ARBA" id="ARBA00023125"/>
    </source>
</evidence>
<proteinExistence type="predicted"/>
<reference evidence="5 6" key="1">
    <citation type="submission" date="2019-07" db="EMBL/GenBank/DDBJ databases">
        <title>Novel species isolated from glacier.</title>
        <authorList>
            <person name="Liu Q."/>
            <person name="Xin Y.-H."/>
        </authorList>
    </citation>
    <scope>NUCLEOTIDE SEQUENCE [LARGE SCALE GENOMIC DNA]</scope>
    <source>
        <strain evidence="5 6">LB1R16</strain>
    </source>
</reference>
<keyword evidence="1" id="KW-0805">Transcription regulation</keyword>
<dbReference type="InterPro" id="IPR036390">
    <property type="entry name" value="WH_DNA-bd_sf"/>
</dbReference>
<evidence type="ECO:0000259" key="4">
    <source>
        <dbReference type="PROSITE" id="PS51118"/>
    </source>
</evidence>
<dbReference type="SUPFAM" id="SSF46785">
    <property type="entry name" value="Winged helix' DNA-binding domain"/>
    <property type="match status" value="1"/>
</dbReference>